<dbReference type="GO" id="GO:0004596">
    <property type="term" value="F:protein-N-terminal amino-acid acetyltransferase activity"/>
    <property type="evidence" value="ECO:0007669"/>
    <property type="project" value="TreeGrafter"/>
</dbReference>
<dbReference type="GO" id="GO:0031416">
    <property type="term" value="C:NatB complex"/>
    <property type="evidence" value="ECO:0007669"/>
    <property type="project" value="TreeGrafter"/>
</dbReference>
<accession>A0A9W7A1Q6</accession>
<keyword evidence="4" id="KW-1185">Reference proteome</keyword>
<dbReference type="Gene3D" id="3.40.630.30">
    <property type="match status" value="1"/>
</dbReference>
<dbReference type="PANTHER" id="PTHR45910">
    <property type="entry name" value="N-ALPHA-ACETYLTRANSFERASE 20"/>
    <property type="match status" value="1"/>
</dbReference>
<dbReference type="AlphaFoldDB" id="A0A9W7A1Q6"/>
<proteinExistence type="predicted"/>
<dbReference type="InterPro" id="IPR051646">
    <property type="entry name" value="NatB_acetyltransferase_subunit"/>
</dbReference>
<keyword evidence="1" id="KW-0808">Transferase</keyword>
<evidence type="ECO:0000313" key="4">
    <source>
        <dbReference type="Proteomes" id="UP001165082"/>
    </source>
</evidence>
<dbReference type="PANTHER" id="PTHR45910:SF1">
    <property type="entry name" value="N-ALPHA-ACETYLTRANSFERASE 20"/>
    <property type="match status" value="1"/>
</dbReference>
<dbReference type="InterPro" id="IPR016181">
    <property type="entry name" value="Acyl_CoA_acyltransferase"/>
</dbReference>
<dbReference type="SUPFAM" id="SSF55729">
    <property type="entry name" value="Acyl-CoA N-acyltransferases (Nat)"/>
    <property type="match status" value="1"/>
</dbReference>
<keyword evidence="2" id="KW-0012">Acyltransferase</keyword>
<reference evidence="3" key="1">
    <citation type="submission" date="2022-07" db="EMBL/GenBank/DDBJ databases">
        <title>Genome analysis of Parmales, a sister group of diatoms, reveals the evolutionary specialization of diatoms from phago-mixotrophs to photoautotrophs.</title>
        <authorList>
            <person name="Ban H."/>
            <person name="Sato S."/>
            <person name="Yoshikawa S."/>
            <person name="Kazumasa Y."/>
            <person name="Nakamura Y."/>
            <person name="Ichinomiya M."/>
            <person name="Saitoh K."/>
            <person name="Sato N."/>
            <person name="Blanc-Mathieu R."/>
            <person name="Endo H."/>
            <person name="Kuwata A."/>
            <person name="Ogata H."/>
        </authorList>
    </citation>
    <scope>NUCLEOTIDE SEQUENCE</scope>
</reference>
<evidence type="ECO:0000256" key="1">
    <source>
        <dbReference type="ARBA" id="ARBA00022679"/>
    </source>
</evidence>
<evidence type="ECO:0008006" key="5">
    <source>
        <dbReference type="Google" id="ProtNLM"/>
    </source>
</evidence>
<evidence type="ECO:0000256" key="2">
    <source>
        <dbReference type="ARBA" id="ARBA00023315"/>
    </source>
</evidence>
<protein>
    <recommendedName>
        <fullName evidence="5">N-acetyltransferase domain-containing protein</fullName>
    </recommendedName>
</protein>
<organism evidence="3 4">
    <name type="scientific">Triparma retinervis</name>
    <dbReference type="NCBI Taxonomy" id="2557542"/>
    <lineage>
        <taxon>Eukaryota</taxon>
        <taxon>Sar</taxon>
        <taxon>Stramenopiles</taxon>
        <taxon>Ochrophyta</taxon>
        <taxon>Bolidophyceae</taxon>
        <taxon>Parmales</taxon>
        <taxon>Triparmaceae</taxon>
        <taxon>Triparma</taxon>
    </lineage>
</organism>
<name>A0A9W7A1Q6_9STRA</name>
<dbReference type="EMBL" id="BRXZ01001104">
    <property type="protein sequence ID" value="GMH62461.1"/>
    <property type="molecule type" value="Genomic_DNA"/>
</dbReference>
<comment type="caution">
    <text evidence="3">The sequence shown here is derived from an EMBL/GenBank/DDBJ whole genome shotgun (WGS) entry which is preliminary data.</text>
</comment>
<dbReference type="OrthoDB" id="10264728at2759"/>
<gene>
    <name evidence="3" type="ORF">TrRE_jg9617</name>
</gene>
<sequence length="88" mass="10057">MNSGHEQCVTSSHLYNANFVDLFVRSSNTRAIDMYTKLGYAAYRRVLGYYSGANPEDGIDMRKAMPRDVEKVSMVPLDHPITPEELEW</sequence>
<evidence type="ECO:0000313" key="3">
    <source>
        <dbReference type="EMBL" id="GMH62461.1"/>
    </source>
</evidence>
<dbReference type="Proteomes" id="UP001165082">
    <property type="component" value="Unassembled WGS sequence"/>
</dbReference>